<dbReference type="InterPro" id="IPR005346">
    <property type="entry name" value="RnfH"/>
</dbReference>
<evidence type="ECO:0000313" key="4">
    <source>
        <dbReference type="Proteomes" id="UP001209854"/>
    </source>
</evidence>
<evidence type="ECO:0000256" key="2">
    <source>
        <dbReference type="HAMAP-Rule" id="MF_00460"/>
    </source>
</evidence>
<gene>
    <name evidence="3" type="ORF">NX722_25695</name>
</gene>
<dbReference type="EMBL" id="JAPFCC010000001">
    <property type="protein sequence ID" value="MCW7555961.1"/>
    <property type="molecule type" value="Genomic_DNA"/>
</dbReference>
<accession>A0ABT3N2W2</accession>
<dbReference type="Pfam" id="PF03658">
    <property type="entry name" value="Ub-RnfH"/>
    <property type="match status" value="1"/>
</dbReference>
<reference evidence="3 4" key="1">
    <citation type="submission" date="2022-10" db="EMBL/GenBank/DDBJ databases">
        <title>High-quality genome sequences of two octocoral-associated bacteria, Endozoicomonas euniceicola EF212 and Endozoicomonas gorgoniicola PS125.</title>
        <authorList>
            <person name="Chiou Y.-J."/>
            <person name="Chen Y.-H."/>
        </authorList>
    </citation>
    <scope>NUCLEOTIDE SEQUENCE [LARGE SCALE GENOMIC DNA]</scope>
    <source>
        <strain evidence="3 4">PS125</strain>
    </source>
</reference>
<evidence type="ECO:0000256" key="1">
    <source>
        <dbReference type="ARBA" id="ARBA00010645"/>
    </source>
</evidence>
<sequence length="108" mass="12145">MTGENSKPRIRVEVAYAKPYEQKILHIQVEEGTSLLEAVRQSGIQSFFPEIDLDAPKLGLFGKVVPKPTEQAVREGDRIEIYRALVADPKEVRKRRAAEAKQKKEASA</sequence>
<comment type="caution">
    <text evidence="3">The sequence shown here is derived from an EMBL/GenBank/DDBJ whole genome shotgun (WGS) entry which is preliminary data.</text>
</comment>
<keyword evidence="4" id="KW-1185">Reference proteome</keyword>
<comment type="similarity">
    <text evidence="1 2">Belongs to the UPF0125 (RnfH) family.</text>
</comment>
<dbReference type="InterPro" id="IPR016155">
    <property type="entry name" value="Mopterin_synth/thiamin_S_b"/>
</dbReference>
<dbReference type="NCBIfam" id="NF002490">
    <property type="entry name" value="PRK01777.1"/>
    <property type="match status" value="1"/>
</dbReference>
<evidence type="ECO:0000313" key="3">
    <source>
        <dbReference type="EMBL" id="MCW7555961.1"/>
    </source>
</evidence>
<dbReference type="Gene3D" id="3.10.20.280">
    <property type="entry name" value="RnfH-like"/>
    <property type="match status" value="1"/>
</dbReference>
<dbReference type="PANTHER" id="PTHR37483">
    <property type="entry name" value="UPF0125 PROTEIN RATB"/>
    <property type="match status" value="1"/>
</dbReference>
<dbReference type="InterPro" id="IPR037021">
    <property type="entry name" value="RnfH_sf"/>
</dbReference>
<proteinExistence type="inferred from homology"/>
<name>A0ABT3N2W2_9GAMM</name>
<dbReference type="RefSeq" id="WP_262565693.1">
    <property type="nucleotide sequence ID" value="NZ_JAPFCC010000001.1"/>
</dbReference>
<protein>
    <recommendedName>
        <fullName evidence="2">UPF0125 protein NX722_25695</fullName>
    </recommendedName>
</protein>
<dbReference type="HAMAP" id="MF_00460">
    <property type="entry name" value="UPF0125_RnfH"/>
    <property type="match status" value="1"/>
</dbReference>
<dbReference type="SUPFAM" id="SSF54285">
    <property type="entry name" value="MoaD/ThiS"/>
    <property type="match status" value="1"/>
</dbReference>
<dbReference type="PANTHER" id="PTHR37483:SF1">
    <property type="entry name" value="UPF0125 PROTEIN RATB"/>
    <property type="match status" value="1"/>
</dbReference>
<dbReference type="Proteomes" id="UP001209854">
    <property type="component" value="Unassembled WGS sequence"/>
</dbReference>
<organism evidence="3 4">
    <name type="scientific">Endozoicomonas gorgoniicola</name>
    <dbReference type="NCBI Taxonomy" id="1234144"/>
    <lineage>
        <taxon>Bacteria</taxon>
        <taxon>Pseudomonadati</taxon>
        <taxon>Pseudomonadota</taxon>
        <taxon>Gammaproteobacteria</taxon>
        <taxon>Oceanospirillales</taxon>
        <taxon>Endozoicomonadaceae</taxon>
        <taxon>Endozoicomonas</taxon>
    </lineage>
</organism>